<evidence type="ECO:0000313" key="5">
    <source>
        <dbReference type="Proteomes" id="UP000652430"/>
    </source>
</evidence>
<feature type="compositionally biased region" description="Pro residues" evidence="1">
    <location>
        <begin position="372"/>
        <end position="383"/>
    </location>
</feature>
<name>A0ABQ3L961_9SPHN</name>
<dbReference type="CDD" id="cd07341">
    <property type="entry name" value="M56_BlaR1_MecR1_like"/>
    <property type="match status" value="1"/>
</dbReference>
<feature type="domain" description="Peptidase M56" evidence="3">
    <location>
        <begin position="10"/>
        <end position="278"/>
    </location>
</feature>
<dbReference type="EMBL" id="BNAQ01000001">
    <property type="protein sequence ID" value="GHH08547.1"/>
    <property type="molecule type" value="Genomic_DNA"/>
</dbReference>
<proteinExistence type="predicted"/>
<evidence type="ECO:0000259" key="3">
    <source>
        <dbReference type="Pfam" id="PF05569"/>
    </source>
</evidence>
<evidence type="ECO:0000313" key="4">
    <source>
        <dbReference type="EMBL" id="GHH08547.1"/>
    </source>
</evidence>
<protein>
    <recommendedName>
        <fullName evidence="3">Peptidase M56 domain-containing protein</fullName>
    </recommendedName>
</protein>
<evidence type="ECO:0000256" key="2">
    <source>
        <dbReference type="SAM" id="Phobius"/>
    </source>
</evidence>
<dbReference type="Proteomes" id="UP000652430">
    <property type="component" value="Unassembled WGS sequence"/>
</dbReference>
<dbReference type="InterPro" id="IPR008756">
    <property type="entry name" value="Peptidase_M56"/>
</dbReference>
<dbReference type="InterPro" id="IPR052173">
    <property type="entry name" value="Beta-lactam_resp_regulator"/>
</dbReference>
<keyword evidence="2" id="KW-0472">Membrane</keyword>
<feature type="transmembrane region" description="Helical" evidence="2">
    <location>
        <begin position="288"/>
        <end position="307"/>
    </location>
</feature>
<gene>
    <name evidence="4" type="ORF">GCM10008023_04100</name>
</gene>
<feature type="transmembrane region" description="Helical" evidence="2">
    <location>
        <begin position="6"/>
        <end position="27"/>
    </location>
</feature>
<keyword evidence="5" id="KW-1185">Reference proteome</keyword>
<dbReference type="PANTHER" id="PTHR34978">
    <property type="entry name" value="POSSIBLE SENSOR-TRANSDUCER PROTEIN BLAR"/>
    <property type="match status" value="1"/>
</dbReference>
<organism evidence="4 5">
    <name type="scientific">Sphingomonas glacialis</name>
    <dbReference type="NCBI Taxonomy" id="658225"/>
    <lineage>
        <taxon>Bacteria</taxon>
        <taxon>Pseudomonadati</taxon>
        <taxon>Pseudomonadota</taxon>
        <taxon>Alphaproteobacteria</taxon>
        <taxon>Sphingomonadales</taxon>
        <taxon>Sphingomonadaceae</taxon>
        <taxon>Sphingomonas</taxon>
    </lineage>
</organism>
<feature type="transmembrane region" description="Helical" evidence="2">
    <location>
        <begin position="96"/>
        <end position="118"/>
    </location>
</feature>
<dbReference type="Pfam" id="PF05569">
    <property type="entry name" value="Peptidase_M56"/>
    <property type="match status" value="1"/>
</dbReference>
<evidence type="ECO:0000256" key="1">
    <source>
        <dbReference type="SAM" id="MobiDB-lite"/>
    </source>
</evidence>
<sequence length="574" mass="60464">MTDWISPSWLIEALIGSSVLMVAVLLLRRPVRKAFGADVAYALWLLPVLRLALPPLPSAWHDAAVAPVLHATEQMSVLFAEPVAAATAASAPAQEWLVPVLAALWIAGAGAFVAWHALAHHRFCRRMLDQAASSKEHGGVYVIETGAASGPLAFGVWRRYVAFPHDFAERFEAEERDLALAHELGHHARGDLIANWVALVVLGLHWFNPIAWRAFRAFRADQEIANDARVLAGMNPMRRHTYACAILKAAHPSFLGGTVSATCHLHTIDDLKGRLKMLTTTRTSRTRLLAGAGMLTLLAAGGLGLTASGTAAAAKVRSTVEAATGVDLASLDQAVAAPPPAAAVPTAPPVPAAPRPAPRMREHVEASDTPGPGLPPAPEPPLPLSDVADGVPPAPPAPPMRATGKSGPGMTTTMVTVTKDGKRVVRYGRYVKLNRDGSATLVGEIGAMPPIPAMPARPAIGSMPPIPPMPQVSSRNCGPRGKDGTMVIKERSAIRQRIIICTDRIAAAAAKGAAMAANSKDMERNAYSHALDGLNRSRAHVMASAAMTAAQRKEALAGIDTAIAELEADLAHAR</sequence>
<comment type="caution">
    <text evidence="4">The sequence shown here is derived from an EMBL/GenBank/DDBJ whole genome shotgun (WGS) entry which is preliminary data.</text>
</comment>
<keyword evidence="2" id="KW-0812">Transmembrane</keyword>
<dbReference type="PANTHER" id="PTHR34978:SF3">
    <property type="entry name" value="SLR0241 PROTEIN"/>
    <property type="match status" value="1"/>
</dbReference>
<keyword evidence="2" id="KW-1133">Transmembrane helix</keyword>
<feature type="region of interest" description="Disordered" evidence="1">
    <location>
        <begin position="339"/>
        <end position="411"/>
    </location>
</feature>
<accession>A0ABQ3L961</accession>
<reference evidence="5" key="1">
    <citation type="journal article" date="2019" name="Int. J. Syst. Evol. Microbiol.">
        <title>The Global Catalogue of Microorganisms (GCM) 10K type strain sequencing project: providing services to taxonomists for standard genome sequencing and annotation.</title>
        <authorList>
            <consortium name="The Broad Institute Genomics Platform"/>
            <consortium name="The Broad Institute Genome Sequencing Center for Infectious Disease"/>
            <person name="Wu L."/>
            <person name="Ma J."/>
        </authorList>
    </citation>
    <scope>NUCLEOTIDE SEQUENCE [LARGE SCALE GENOMIC DNA]</scope>
    <source>
        <strain evidence="5">CGMCC 1.8957</strain>
    </source>
</reference>
<feature type="compositionally biased region" description="Pro residues" evidence="1">
    <location>
        <begin position="339"/>
        <end position="357"/>
    </location>
</feature>
<dbReference type="RefSeq" id="WP_189674902.1">
    <property type="nucleotide sequence ID" value="NZ_BNAQ01000001.1"/>
</dbReference>
<feature type="transmembrane region" description="Helical" evidence="2">
    <location>
        <begin position="34"/>
        <end position="53"/>
    </location>
</feature>